<dbReference type="EMBL" id="BT142469">
    <property type="protein sequence ID" value="AFK42263.1"/>
    <property type="molecule type" value="mRNA"/>
</dbReference>
<dbReference type="AlphaFoldDB" id="I3SPS1"/>
<name>I3SPS1_LOTJA</name>
<dbReference type="Gene3D" id="2.130.10.10">
    <property type="entry name" value="YVTN repeat-like/Quinoprotein amine dehydrogenase"/>
    <property type="match status" value="1"/>
</dbReference>
<protein>
    <submittedName>
        <fullName evidence="1">Uncharacterized protein</fullName>
    </submittedName>
</protein>
<dbReference type="GO" id="GO:0035266">
    <property type="term" value="P:meristem growth"/>
    <property type="evidence" value="ECO:0007669"/>
    <property type="project" value="InterPro"/>
</dbReference>
<dbReference type="InterPro" id="IPR015943">
    <property type="entry name" value="WD40/YVTN_repeat-like_dom_sf"/>
</dbReference>
<dbReference type="InterPro" id="IPR036322">
    <property type="entry name" value="WD40_repeat_dom_sf"/>
</dbReference>
<accession>I3SPS1</accession>
<evidence type="ECO:0000313" key="1">
    <source>
        <dbReference type="EMBL" id="AFK42263.1"/>
    </source>
</evidence>
<dbReference type="GO" id="GO:0010073">
    <property type="term" value="P:meristem maintenance"/>
    <property type="evidence" value="ECO:0007669"/>
    <property type="project" value="InterPro"/>
</dbReference>
<organism evidence="1">
    <name type="scientific">Lotus japonicus</name>
    <name type="common">Lotus corniculatus var. japonicus</name>
    <dbReference type="NCBI Taxonomy" id="34305"/>
    <lineage>
        <taxon>Eukaryota</taxon>
        <taxon>Viridiplantae</taxon>
        <taxon>Streptophyta</taxon>
        <taxon>Embryophyta</taxon>
        <taxon>Tracheophyta</taxon>
        <taxon>Spermatophyta</taxon>
        <taxon>Magnoliopsida</taxon>
        <taxon>eudicotyledons</taxon>
        <taxon>Gunneridae</taxon>
        <taxon>Pentapetalae</taxon>
        <taxon>rosids</taxon>
        <taxon>fabids</taxon>
        <taxon>Fabales</taxon>
        <taxon>Fabaceae</taxon>
        <taxon>Papilionoideae</taxon>
        <taxon>50 kb inversion clade</taxon>
        <taxon>NPAAA clade</taxon>
        <taxon>Hologalegina</taxon>
        <taxon>robinioid clade</taxon>
        <taxon>Loteae</taxon>
        <taxon>Lotus</taxon>
    </lineage>
</organism>
<dbReference type="SUPFAM" id="SSF50978">
    <property type="entry name" value="WD40 repeat-like"/>
    <property type="match status" value="1"/>
</dbReference>
<dbReference type="InterPro" id="IPR044622">
    <property type="entry name" value="PCN"/>
</dbReference>
<sequence>MKDEELPPTEPPITRLFTSSDRQWLAAVNCFGDIYVFNLEILRQHWFISRLDGASVTAGGFLPQNNNILVVTTSSNQVYVFDVEVRQLGEWSMRNTFVLPRRYQEFPGEVIGLSFPPSETLTAVVYSSRAMCFIDFKLPVEQDDSEMLLTQDSVGRNIQNLNVKKRTKYRKNFEVVPLENPVLFLTHIKNNSFFMIDKPWLEVVKSLEASPVHRHIFGS</sequence>
<dbReference type="PANTHER" id="PTHR45086">
    <property type="entry name" value="WD REPEAT-CONTAINING PROTEIN PCN"/>
    <property type="match status" value="1"/>
</dbReference>
<proteinExistence type="evidence at transcript level"/>
<dbReference type="PANTHER" id="PTHR45086:SF1">
    <property type="entry name" value="WD REPEAT-CONTAINING PROTEIN PCN"/>
    <property type="match status" value="1"/>
</dbReference>
<reference evidence="1" key="1">
    <citation type="submission" date="2012-05" db="EMBL/GenBank/DDBJ databases">
        <authorList>
            <person name="Krishnakumar V."/>
            <person name="Cheung F."/>
            <person name="Xiao Y."/>
            <person name="Chan A."/>
            <person name="Moskal W.A."/>
            <person name="Town C.D."/>
        </authorList>
    </citation>
    <scope>NUCLEOTIDE SEQUENCE</scope>
</reference>